<evidence type="ECO:0000313" key="2">
    <source>
        <dbReference type="EMBL" id="GKH12027.1"/>
    </source>
</evidence>
<protein>
    <submittedName>
        <fullName evidence="3">DUF3408 domain-containing protein</fullName>
    </submittedName>
</protein>
<evidence type="ECO:0000313" key="4">
    <source>
        <dbReference type="Proteomes" id="UP000431575"/>
    </source>
</evidence>
<dbReference type="EMBL" id="BQNL01000001">
    <property type="protein sequence ID" value="GKH12027.1"/>
    <property type="molecule type" value="Genomic_DNA"/>
</dbReference>
<organism evidence="3 4">
    <name type="scientific">Bacteroides uniformis</name>
    <dbReference type="NCBI Taxonomy" id="820"/>
    <lineage>
        <taxon>Bacteria</taxon>
        <taxon>Pseudomonadati</taxon>
        <taxon>Bacteroidota</taxon>
        <taxon>Bacteroidia</taxon>
        <taxon>Bacteroidales</taxon>
        <taxon>Bacteroidaceae</taxon>
        <taxon>Bacteroides</taxon>
    </lineage>
</organism>
<sequence>MGSRKVNTEGIDEALLLASIGRSTQEGTQHPAQEISSDAPAEESTAVPEPSPMQAATREKAQREGNRRKKPEEDYNAMFLRRNEIKTRQCVYISRDVHGKILKIVNDIAGGEISVGGYVDTVLRQHLEQHKERINELYKKQREDLI</sequence>
<dbReference type="AlphaFoldDB" id="A0A4Q5E6R4"/>
<reference evidence="3 4" key="1">
    <citation type="journal article" date="2019" name="Nat. Med.">
        <title>A library of human gut bacterial isolates paired with longitudinal multiomics data enables mechanistic microbiome research.</title>
        <authorList>
            <person name="Poyet M."/>
            <person name="Groussin M."/>
            <person name="Gibbons S.M."/>
            <person name="Avila-Pacheco J."/>
            <person name="Jiang X."/>
            <person name="Kearney S.M."/>
            <person name="Perrotta A.R."/>
            <person name="Berdy B."/>
            <person name="Zhao S."/>
            <person name="Lieberman T.D."/>
            <person name="Swanson P.K."/>
            <person name="Smith M."/>
            <person name="Roesemann S."/>
            <person name="Alexander J.E."/>
            <person name="Rich S.A."/>
            <person name="Livny J."/>
            <person name="Vlamakis H."/>
            <person name="Clish C."/>
            <person name="Bullock K."/>
            <person name="Deik A."/>
            <person name="Scott J."/>
            <person name="Pierce K.A."/>
            <person name="Xavier R.J."/>
            <person name="Alm E.J."/>
        </authorList>
    </citation>
    <scope>NUCLEOTIDE SEQUENCE [LARGE SCALE GENOMIC DNA]</scope>
    <source>
        <strain evidence="3 4">BIOML-A6</strain>
    </source>
</reference>
<dbReference type="Proteomes" id="UP001055048">
    <property type="component" value="Unassembled WGS sequence"/>
</dbReference>
<evidence type="ECO:0000313" key="3">
    <source>
        <dbReference type="EMBL" id="KAB4242768.1"/>
    </source>
</evidence>
<proteinExistence type="predicted"/>
<gene>
    <name evidence="2" type="ORF">CE91St12_02370</name>
    <name evidence="3" type="ORF">GAP41_09190</name>
</gene>
<dbReference type="RefSeq" id="WP_130080918.1">
    <property type="nucleotide sequence ID" value="NZ_BQNL01000001.1"/>
</dbReference>
<dbReference type="Pfam" id="PF11888">
    <property type="entry name" value="DUF3408"/>
    <property type="match status" value="1"/>
</dbReference>
<dbReference type="InterPro" id="IPR021823">
    <property type="entry name" value="DUF3408"/>
</dbReference>
<name>A0A4Q5E6R4_BACUN</name>
<comment type="caution">
    <text evidence="3">The sequence shown here is derived from an EMBL/GenBank/DDBJ whole genome shotgun (WGS) entry which is preliminary data.</text>
</comment>
<feature type="compositionally biased region" description="Polar residues" evidence="1">
    <location>
        <begin position="21"/>
        <end position="36"/>
    </location>
</feature>
<dbReference type="EMBL" id="WCTM01000005">
    <property type="protein sequence ID" value="KAB4242768.1"/>
    <property type="molecule type" value="Genomic_DNA"/>
</dbReference>
<evidence type="ECO:0000256" key="1">
    <source>
        <dbReference type="SAM" id="MobiDB-lite"/>
    </source>
</evidence>
<accession>A0A4Q5E6R4</accession>
<feature type="compositionally biased region" description="Basic and acidic residues" evidence="1">
    <location>
        <begin position="57"/>
        <end position="73"/>
    </location>
</feature>
<dbReference type="Proteomes" id="UP000431575">
    <property type="component" value="Unassembled WGS sequence"/>
</dbReference>
<feature type="region of interest" description="Disordered" evidence="1">
    <location>
        <begin position="17"/>
        <end position="75"/>
    </location>
</feature>
<reference evidence="2" key="2">
    <citation type="submission" date="2022-01" db="EMBL/GenBank/DDBJ databases">
        <title>Novel bile acid biosynthetic pathways are enriched in the microbiome of centenarians.</title>
        <authorList>
            <person name="Sato Y."/>
            <person name="Atarashi K."/>
            <person name="Plichta R.D."/>
            <person name="Arai Y."/>
            <person name="Sasajima S."/>
            <person name="Kearney M.S."/>
            <person name="Suda W."/>
            <person name="Takeshita K."/>
            <person name="Sasaki T."/>
            <person name="Okamoto S."/>
            <person name="Skelly N.A."/>
            <person name="Okamura Y."/>
            <person name="Vlamakis H."/>
            <person name="Li Y."/>
            <person name="Tanoue T."/>
            <person name="Takei H."/>
            <person name="Nittono H."/>
            <person name="Narushima S."/>
            <person name="Irie J."/>
            <person name="Itoh H."/>
            <person name="Moriya K."/>
            <person name="Sugiura Y."/>
            <person name="Suematsu M."/>
            <person name="Moritoki N."/>
            <person name="Shibata S."/>
            <person name="Littman R.D."/>
            <person name="Fischbach A.M."/>
            <person name="Uwamino Y."/>
            <person name="Inoue T."/>
            <person name="Honda A."/>
            <person name="Hattori M."/>
            <person name="Murai T."/>
            <person name="Xavier J.R."/>
            <person name="Hirose N."/>
            <person name="Honda K."/>
        </authorList>
    </citation>
    <scope>NUCLEOTIDE SEQUENCE</scope>
    <source>
        <strain evidence="2">CE91-St12</strain>
    </source>
</reference>